<organism evidence="1">
    <name type="scientific">Siphoviridae sp. cttFh17</name>
    <dbReference type="NCBI Taxonomy" id="2826491"/>
    <lineage>
        <taxon>Viruses</taxon>
        <taxon>Duplodnaviria</taxon>
        <taxon>Heunggongvirae</taxon>
        <taxon>Uroviricota</taxon>
        <taxon>Caudoviricetes</taxon>
    </lineage>
</organism>
<name>A0A8S5NJG5_9CAUD</name>
<dbReference type="EMBL" id="BK015176">
    <property type="protein sequence ID" value="DAD94516.1"/>
    <property type="molecule type" value="Genomic_DNA"/>
</dbReference>
<proteinExistence type="predicted"/>
<protein>
    <submittedName>
        <fullName evidence="1">Uncharacterized protein</fullName>
    </submittedName>
</protein>
<reference evidence="1" key="1">
    <citation type="journal article" date="2021" name="Proc. Natl. Acad. Sci. U.S.A.">
        <title>A Catalog of Tens of Thousands of Viruses from Human Metagenomes Reveals Hidden Associations with Chronic Diseases.</title>
        <authorList>
            <person name="Tisza M.J."/>
            <person name="Buck C.B."/>
        </authorList>
    </citation>
    <scope>NUCLEOTIDE SEQUENCE</scope>
    <source>
        <strain evidence="1">CttFh17</strain>
    </source>
</reference>
<accession>A0A8S5NJG5</accession>
<evidence type="ECO:0000313" key="1">
    <source>
        <dbReference type="EMBL" id="DAD94516.1"/>
    </source>
</evidence>
<sequence length="392" mass="46692">MKSTKQREFNIEDYDYYVREYIQKSEELGNPIKYDLLRKEPFNLPDGRWYINNCPDKSVKTWADFVDWCGFVAKGKTPSKDKMIKLIYKLQSEKDRALMYDDFRGRGCYHPPLEVIKTYWGTINNMKKELGLEIIQESMLDRTLTKDELDQMIKDICKHVKDDNRNFITTSEIDSVHEWLNADSLQRTIKKFYNCNLQTLLANEGISLGKRGRGITFDFSNGEHVTSQFEYIFSKYLREFGLRYGIDYFRNVKYSSFVPSYHRNMNCDYLIHTKDNDIYIEIAGVIEAYKNYFFSNKQITSSKSKETYRKDLSKKQKMFKENNIHYYILFPCDLTKDNTYNILNNDSIELRKNIESFIKNNIDWDKVSKIGELKYSEEIKWGRNVIDYSEAV</sequence>